<feature type="transmembrane region" description="Helical" evidence="2">
    <location>
        <begin position="218"/>
        <end position="234"/>
    </location>
</feature>
<feature type="transmembrane region" description="Helical" evidence="2">
    <location>
        <begin position="188"/>
        <end position="212"/>
    </location>
</feature>
<dbReference type="AlphaFoldDB" id="A0A0C7P0G3"/>
<evidence type="ECO:0000256" key="1">
    <source>
        <dbReference type="SAM" id="MobiDB-lite"/>
    </source>
</evidence>
<dbReference type="HOGENOM" id="CLU_640611_0_0_0"/>
<dbReference type="KEGG" id="dtn:DTL3_0409"/>
<keyword evidence="2" id="KW-0812">Transmembrane</keyword>
<dbReference type="Proteomes" id="UP000032809">
    <property type="component" value="Chromosome I"/>
</dbReference>
<gene>
    <name evidence="3" type="ORF">DTL3_0409</name>
</gene>
<dbReference type="Pfam" id="PF18949">
    <property type="entry name" value="DUF5693"/>
    <property type="match status" value="1"/>
</dbReference>
<evidence type="ECO:0000313" key="3">
    <source>
        <dbReference type="EMBL" id="CEP77735.1"/>
    </source>
</evidence>
<feature type="transmembrane region" description="Helical" evidence="2">
    <location>
        <begin position="241"/>
        <end position="260"/>
    </location>
</feature>
<dbReference type="OrthoDB" id="3805529at2"/>
<dbReference type="InterPro" id="IPR043748">
    <property type="entry name" value="DUF5693"/>
</dbReference>
<name>A0A0C7P0G3_DEFTU</name>
<evidence type="ECO:0000256" key="2">
    <source>
        <dbReference type="SAM" id="Phobius"/>
    </source>
</evidence>
<evidence type="ECO:0000313" key="4">
    <source>
        <dbReference type="Proteomes" id="UP000032809"/>
    </source>
</evidence>
<feature type="transmembrane region" description="Helical" evidence="2">
    <location>
        <begin position="276"/>
        <end position="296"/>
    </location>
</feature>
<accession>A0A0C7P0G3</accession>
<keyword evidence="2" id="KW-1133">Transmembrane helix</keyword>
<sequence length="468" mass="55410">MKKIQKHIFFISLICCLIFFIYSFYVDWQNSKTYSILPLESTLSTENMEGYSYYVYKNHAILKDFQTQGYEKDNNFLKGLSEQYNYILISEFSDFDKYFTNIKDKLDKNILDKMRYLHYIKAAEIDKFDDQMIVQRFHRALTERKIRYFMFPEHSRSLNLIYLIHQDLGTPVNIESITYLLPSPLIKWFGFGLITLNLFSFVPLFSFVYILVFIFLKNWSFTIAATLFSIIIFFKISKKNLLKIITFSLLFGTLVYMSGYDTLFIFKLNNVRGVKILLVILPLLVLCKAFIDYTGFKFKKGELKKTFKKIENIKVQRSDIILVILLIFAGFIYIIRSSNWAFVSNFERKLRDSLEKVLIARPRTKELISYFFYYTPPIPGRTFIWDFFKSILPVSILDTFLHIHTPLYLSLLRTVNGFLVSLILLLIIIFVEDIVVKLKNMRKPQIEQKGENNAKSVIKGEEKDEKFK</sequence>
<dbReference type="STRING" id="1006576.DTL3_0409"/>
<dbReference type="EMBL" id="LN824141">
    <property type="protein sequence ID" value="CEP77735.1"/>
    <property type="molecule type" value="Genomic_DNA"/>
</dbReference>
<reference evidence="4" key="1">
    <citation type="submission" date="2014-11" db="EMBL/GenBank/DDBJ databases">
        <authorList>
            <person name="Wibberg D."/>
        </authorList>
    </citation>
    <scope>NUCLEOTIDE SEQUENCE [LARGE SCALE GENOMIC DNA]</scope>
    <source>
        <strain evidence="4">L3</strain>
    </source>
</reference>
<feature type="transmembrane region" description="Helical" evidence="2">
    <location>
        <begin position="6"/>
        <end position="25"/>
    </location>
</feature>
<organism evidence="3 4">
    <name type="scientific">Defluviitoga tunisiensis</name>
    <dbReference type="NCBI Taxonomy" id="1006576"/>
    <lineage>
        <taxon>Bacteria</taxon>
        <taxon>Thermotogati</taxon>
        <taxon>Thermotogota</taxon>
        <taxon>Thermotogae</taxon>
        <taxon>Petrotogales</taxon>
        <taxon>Petrotogaceae</taxon>
        <taxon>Defluviitoga</taxon>
    </lineage>
</organism>
<dbReference type="RefSeq" id="WP_045087310.1">
    <property type="nucleotide sequence ID" value="NZ_LN824141.1"/>
</dbReference>
<keyword evidence="4" id="KW-1185">Reference proteome</keyword>
<feature type="transmembrane region" description="Helical" evidence="2">
    <location>
        <begin position="317"/>
        <end position="335"/>
    </location>
</feature>
<proteinExistence type="predicted"/>
<feature type="transmembrane region" description="Helical" evidence="2">
    <location>
        <begin position="415"/>
        <end position="436"/>
    </location>
</feature>
<feature type="region of interest" description="Disordered" evidence="1">
    <location>
        <begin position="447"/>
        <end position="468"/>
    </location>
</feature>
<protein>
    <submittedName>
        <fullName evidence="3">Uncharacterized protein</fullName>
    </submittedName>
</protein>
<keyword evidence="2" id="KW-0472">Membrane</keyword>